<name>A0A7H0FUY5_9GAMM</name>
<dbReference type="Pfam" id="PF13409">
    <property type="entry name" value="GST_N_2"/>
    <property type="match status" value="1"/>
</dbReference>
<dbReference type="EMBL" id="CP060820">
    <property type="protein sequence ID" value="QNP39851.1"/>
    <property type="molecule type" value="Genomic_DNA"/>
</dbReference>
<dbReference type="Pfam" id="PF13410">
    <property type="entry name" value="GST_C_2"/>
    <property type="match status" value="1"/>
</dbReference>
<organism evidence="2 3">
    <name type="scientific">Agrilutibacter terrestris</name>
    <dbReference type="NCBI Taxonomy" id="2865112"/>
    <lineage>
        <taxon>Bacteria</taxon>
        <taxon>Pseudomonadati</taxon>
        <taxon>Pseudomonadota</taxon>
        <taxon>Gammaproteobacteria</taxon>
        <taxon>Lysobacterales</taxon>
        <taxon>Lysobacteraceae</taxon>
        <taxon>Agrilutibacter</taxon>
    </lineage>
</organism>
<evidence type="ECO:0000313" key="3">
    <source>
        <dbReference type="Proteomes" id="UP000516018"/>
    </source>
</evidence>
<proteinExistence type="predicted"/>
<dbReference type="CDD" id="cd03194">
    <property type="entry name" value="GST_C_3"/>
    <property type="match status" value="1"/>
</dbReference>
<protein>
    <submittedName>
        <fullName evidence="2">Glutathione S-transferase family protein</fullName>
    </submittedName>
</protein>
<evidence type="ECO:0000259" key="1">
    <source>
        <dbReference type="PROSITE" id="PS50404"/>
    </source>
</evidence>
<evidence type="ECO:0000313" key="2">
    <source>
        <dbReference type="EMBL" id="QNP39851.1"/>
    </source>
</evidence>
<dbReference type="PANTHER" id="PTHR42673">
    <property type="entry name" value="MALEYLACETOACETATE ISOMERASE"/>
    <property type="match status" value="1"/>
</dbReference>
<dbReference type="SUPFAM" id="SSF47616">
    <property type="entry name" value="GST C-terminal domain-like"/>
    <property type="match status" value="1"/>
</dbReference>
<sequence length="219" mass="24682">MPLLVIGNKNYSSWSLRPWLLLRHFGVAFDELRLALDTPEFHEAIGRWSPTRTVPVLHDDGLVVADSLAICEYANERWLDGRGWPADLRVRAKARAAAAEMHSGFIALRTQLPMNCRRRPDGYRWDAAAQADIDRVQQLWRELRDEFAAEGDFLCGGFGIVDAMFAPVAMRFLGYGVAMDDNARRYVDALAALPALREWRAAADAEPERIEATDRLAQA</sequence>
<dbReference type="SUPFAM" id="SSF52833">
    <property type="entry name" value="Thioredoxin-like"/>
    <property type="match status" value="1"/>
</dbReference>
<reference evidence="2 3" key="1">
    <citation type="submission" date="2020-08" db="EMBL/GenBank/DDBJ databases">
        <title>Lysobacter sp. II4 sp. nov., isolated from soil.</title>
        <authorList>
            <person name="Woo C.Y."/>
            <person name="Kim J."/>
        </authorList>
    </citation>
    <scope>NUCLEOTIDE SEQUENCE [LARGE SCALE GENOMIC DNA]</scope>
    <source>
        <strain evidence="2 3">II4</strain>
    </source>
</reference>
<dbReference type="GO" id="GO:0006559">
    <property type="term" value="P:L-phenylalanine catabolic process"/>
    <property type="evidence" value="ECO:0007669"/>
    <property type="project" value="TreeGrafter"/>
</dbReference>
<accession>A0A7H0FUY5</accession>
<feature type="domain" description="GST N-terminal" evidence="1">
    <location>
        <begin position="2"/>
        <end position="82"/>
    </location>
</feature>
<dbReference type="Gene3D" id="3.40.30.10">
    <property type="entry name" value="Glutaredoxin"/>
    <property type="match status" value="1"/>
</dbReference>
<dbReference type="Gene3D" id="1.20.1050.10">
    <property type="match status" value="1"/>
</dbReference>
<dbReference type="GO" id="GO:0004364">
    <property type="term" value="F:glutathione transferase activity"/>
    <property type="evidence" value="ECO:0007669"/>
    <property type="project" value="TreeGrafter"/>
</dbReference>
<dbReference type="AlphaFoldDB" id="A0A7H0FUY5"/>
<dbReference type="KEGG" id="lsx:H8B22_10070"/>
<dbReference type="CDD" id="cd03043">
    <property type="entry name" value="GST_N_1"/>
    <property type="match status" value="1"/>
</dbReference>
<dbReference type="RefSeq" id="WP_187711297.1">
    <property type="nucleotide sequence ID" value="NZ_CP060820.1"/>
</dbReference>
<dbReference type="InterPro" id="IPR004045">
    <property type="entry name" value="Glutathione_S-Trfase_N"/>
</dbReference>
<gene>
    <name evidence="2" type="ORF">H8B22_10070</name>
</gene>
<dbReference type="InterPro" id="IPR036249">
    <property type="entry name" value="Thioredoxin-like_sf"/>
</dbReference>
<dbReference type="PROSITE" id="PS50404">
    <property type="entry name" value="GST_NTER"/>
    <property type="match status" value="1"/>
</dbReference>
<dbReference type="Proteomes" id="UP000516018">
    <property type="component" value="Chromosome"/>
</dbReference>
<dbReference type="GO" id="GO:0006749">
    <property type="term" value="P:glutathione metabolic process"/>
    <property type="evidence" value="ECO:0007669"/>
    <property type="project" value="TreeGrafter"/>
</dbReference>
<dbReference type="PANTHER" id="PTHR42673:SF4">
    <property type="entry name" value="MALEYLACETOACETATE ISOMERASE"/>
    <property type="match status" value="1"/>
</dbReference>
<keyword evidence="2" id="KW-0808">Transferase</keyword>
<dbReference type="GO" id="GO:0016034">
    <property type="term" value="F:maleylacetoacetate isomerase activity"/>
    <property type="evidence" value="ECO:0007669"/>
    <property type="project" value="TreeGrafter"/>
</dbReference>
<keyword evidence="3" id="KW-1185">Reference proteome</keyword>
<dbReference type="InterPro" id="IPR036282">
    <property type="entry name" value="Glutathione-S-Trfase_C_sf"/>
</dbReference>